<dbReference type="CDD" id="cd12087">
    <property type="entry name" value="TM_EGFR-like"/>
    <property type="match status" value="1"/>
</dbReference>
<dbReference type="CDD" id="cd07061">
    <property type="entry name" value="HP_HAP_like"/>
    <property type="match status" value="1"/>
</dbReference>
<dbReference type="PANTHER" id="PTHR11567">
    <property type="entry name" value="ACID PHOSPHATASE-RELATED"/>
    <property type="match status" value="1"/>
</dbReference>
<dbReference type="SUPFAM" id="SSF53254">
    <property type="entry name" value="Phosphoglycerate mutase-like"/>
    <property type="match status" value="1"/>
</dbReference>
<protein>
    <submittedName>
        <fullName evidence="4">Phosphoglycerate mutase-like protein</fullName>
    </submittedName>
</protein>
<organism evidence="4 5">
    <name type="scientific">Periconia macrospinosa</name>
    <dbReference type="NCBI Taxonomy" id="97972"/>
    <lineage>
        <taxon>Eukaryota</taxon>
        <taxon>Fungi</taxon>
        <taxon>Dikarya</taxon>
        <taxon>Ascomycota</taxon>
        <taxon>Pezizomycotina</taxon>
        <taxon>Dothideomycetes</taxon>
        <taxon>Pleosporomycetidae</taxon>
        <taxon>Pleosporales</taxon>
        <taxon>Massarineae</taxon>
        <taxon>Periconiaceae</taxon>
        <taxon>Periconia</taxon>
    </lineage>
</organism>
<dbReference type="EMBL" id="KZ805329">
    <property type="protein sequence ID" value="PVI03641.1"/>
    <property type="molecule type" value="Genomic_DNA"/>
</dbReference>
<keyword evidence="2" id="KW-1133">Transmembrane helix</keyword>
<dbReference type="STRING" id="97972.A0A2V1DZQ3"/>
<name>A0A2V1DZQ3_9PLEO</name>
<feature type="chain" id="PRO_5015835945" evidence="3">
    <location>
        <begin position="21"/>
        <end position="478"/>
    </location>
</feature>
<evidence type="ECO:0000313" key="4">
    <source>
        <dbReference type="EMBL" id="PVI03641.1"/>
    </source>
</evidence>
<sequence length="478" mass="51795">MLFGTSIVVLVGGIASSAIAETVHGAVVFSRHGDRSSKHYSGYGLTSLGFEQNFQVGSSYRNRYLSSSSPQRIFNISEDTYVPSQIYATAPDQSVLINAATAFLQGFYPPVGTENREITTQTLNNGSTTQNPLNGYQYVFLHGADANSPDTIWLKGDDSCPAFTRASKSFEKSAEFQSKVESTKSFYSGFWDLIDGVYDYTPDKMSYAKAYDIYDLISVASIHNRSIPRNVTSEELFQLRTLADSAEFAYNFNASEPARAMGGKTLSGAILKQLNQTVSSKGKLKFSLLTGSYDSFLAFFGLSGLISTSDNFFGLPDYASSMAFELVTAENTTEFPSDVNDLSVRFMFRNGSSGPLTSFPLFGRSETTTPWAEFVSQMKSRAITSPEQWCNMCNSQEDFCALYGTSSTENAEKSGENGGMSNAVAGVIGAMTTIGVVAIGGAIAFMLFRRRKQSVPLTQESVTVNCEKGSISSGNTGV</sequence>
<keyword evidence="5" id="KW-1185">Reference proteome</keyword>
<evidence type="ECO:0000256" key="2">
    <source>
        <dbReference type="SAM" id="Phobius"/>
    </source>
</evidence>
<feature type="transmembrane region" description="Helical" evidence="2">
    <location>
        <begin position="423"/>
        <end position="448"/>
    </location>
</feature>
<dbReference type="InterPro" id="IPR000560">
    <property type="entry name" value="His_Pase_clade-2"/>
</dbReference>
<comment type="similarity">
    <text evidence="1">Belongs to the histidine acid phosphatase family.</text>
</comment>
<dbReference type="AlphaFoldDB" id="A0A2V1DZQ3"/>
<proteinExistence type="inferred from homology"/>
<reference evidence="4 5" key="1">
    <citation type="journal article" date="2018" name="Sci. Rep.">
        <title>Comparative genomics provides insights into the lifestyle and reveals functional heterogeneity of dark septate endophytic fungi.</title>
        <authorList>
            <person name="Knapp D.G."/>
            <person name="Nemeth J.B."/>
            <person name="Barry K."/>
            <person name="Hainaut M."/>
            <person name="Henrissat B."/>
            <person name="Johnson J."/>
            <person name="Kuo A."/>
            <person name="Lim J.H.P."/>
            <person name="Lipzen A."/>
            <person name="Nolan M."/>
            <person name="Ohm R.A."/>
            <person name="Tamas L."/>
            <person name="Grigoriev I.V."/>
            <person name="Spatafora J.W."/>
            <person name="Nagy L.G."/>
            <person name="Kovacs G.M."/>
        </authorList>
    </citation>
    <scope>NUCLEOTIDE SEQUENCE [LARGE SCALE GENOMIC DNA]</scope>
    <source>
        <strain evidence="4 5">DSE2036</strain>
    </source>
</reference>
<dbReference type="InterPro" id="IPR050645">
    <property type="entry name" value="Histidine_acid_phosphatase"/>
</dbReference>
<dbReference type="Pfam" id="PF00328">
    <property type="entry name" value="His_Phos_2"/>
    <property type="match status" value="1"/>
</dbReference>
<keyword evidence="2" id="KW-0812">Transmembrane</keyword>
<dbReference type="PANTHER" id="PTHR11567:SF142">
    <property type="entry name" value="PHOSPHOGLYCERATE MUTASE-LIKE PROTEIN"/>
    <property type="match status" value="1"/>
</dbReference>
<evidence type="ECO:0000313" key="5">
    <source>
        <dbReference type="Proteomes" id="UP000244855"/>
    </source>
</evidence>
<gene>
    <name evidence="4" type="ORF">DM02DRAFT_587531</name>
</gene>
<dbReference type="OrthoDB" id="258392at2759"/>
<feature type="signal peptide" evidence="3">
    <location>
        <begin position="1"/>
        <end position="20"/>
    </location>
</feature>
<dbReference type="Proteomes" id="UP000244855">
    <property type="component" value="Unassembled WGS sequence"/>
</dbReference>
<accession>A0A2V1DZQ3</accession>
<dbReference type="Gene3D" id="3.40.50.1240">
    <property type="entry name" value="Phosphoglycerate mutase-like"/>
    <property type="match status" value="1"/>
</dbReference>
<keyword evidence="2" id="KW-0472">Membrane</keyword>
<dbReference type="GO" id="GO:0016791">
    <property type="term" value="F:phosphatase activity"/>
    <property type="evidence" value="ECO:0007669"/>
    <property type="project" value="TreeGrafter"/>
</dbReference>
<evidence type="ECO:0000256" key="1">
    <source>
        <dbReference type="ARBA" id="ARBA00005375"/>
    </source>
</evidence>
<evidence type="ECO:0000256" key="3">
    <source>
        <dbReference type="SAM" id="SignalP"/>
    </source>
</evidence>
<dbReference type="InterPro" id="IPR029033">
    <property type="entry name" value="His_PPase_superfam"/>
</dbReference>
<keyword evidence="3" id="KW-0732">Signal</keyword>